<proteinExistence type="predicted"/>
<dbReference type="RefSeq" id="WP_190721015.1">
    <property type="nucleotide sequence ID" value="NZ_JACJST010000052.1"/>
</dbReference>
<dbReference type="Proteomes" id="UP000640531">
    <property type="component" value="Unassembled WGS sequence"/>
</dbReference>
<keyword evidence="2" id="KW-1185">Reference proteome</keyword>
<accession>A0ABR8FNW5</accession>
<gene>
    <name evidence="1" type="ORF">H6G59_26510</name>
</gene>
<comment type="caution">
    <text evidence="1">The sequence shown here is derived from an EMBL/GenBank/DDBJ whole genome shotgun (WGS) entry which is preliminary data.</text>
</comment>
<protein>
    <submittedName>
        <fullName evidence="1">Uncharacterized protein</fullName>
    </submittedName>
</protein>
<organism evidence="1 2">
    <name type="scientific">Anabaena lutea FACHB-196</name>
    <dbReference type="NCBI Taxonomy" id="2692881"/>
    <lineage>
        <taxon>Bacteria</taxon>
        <taxon>Bacillati</taxon>
        <taxon>Cyanobacteriota</taxon>
        <taxon>Cyanophyceae</taxon>
        <taxon>Nostocales</taxon>
        <taxon>Nostocaceae</taxon>
        <taxon>Anabaena</taxon>
    </lineage>
</organism>
<dbReference type="EMBL" id="JACJST010000052">
    <property type="protein sequence ID" value="MBD2571367.1"/>
    <property type="molecule type" value="Genomic_DNA"/>
</dbReference>
<evidence type="ECO:0000313" key="2">
    <source>
        <dbReference type="Proteomes" id="UP000640531"/>
    </source>
</evidence>
<evidence type="ECO:0000313" key="1">
    <source>
        <dbReference type="EMBL" id="MBD2571367.1"/>
    </source>
</evidence>
<reference evidence="1 2" key="1">
    <citation type="journal article" date="2020" name="ISME J.">
        <title>Comparative genomics reveals insights into cyanobacterial evolution and habitat adaptation.</title>
        <authorList>
            <person name="Chen M.Y."/>
            <person name="Teng W.K."/>
            <person name="Zhao L."/>
            <person name="Hu C.X."/>
            <person name="Zhou Y.K."/>
            <person name="Han B.P."/>
            <person name="Song L.R."/>
            <person name="Shu W.S."/>
        </authorList>
    </citation>
    <scope>NUCLEOTIDE SEQUENCE [LARGE SCALE GENOMIC DNA]</scope>
    <source>
        <strain evidence="1 2">FACHB-196</strain>
    </source>
</reference>
<sequence>MALSEIQNKSIEMLLQGTQQKDVAATLEVTPKTLQRWAKIPEYAARLNNDPIPQATQQATNTQYATEHKPLSRSAARDKELALLDTIQTNLENLLDKNSGDLRIIDRLLKVSERRSRLLGLEVKNMAVLEAAEILMSEGVITPRHAYIISQGIESIEGSLKDADSA</sequence>
<name>A0ABR8FNW5_9NOST</name>